<organism evidence="1 2">
    <name type="scientific">Microtetraspora fusca</name>
    <dbReference type="NCBI Taxonomy" id="1997"/>
    <lineage>
        <taxon>Bacteria</taxon>
        <taxon>Bacillati</taxon>
        <taxon>Actinomycetota</taxon>
        <taxon>Actinomycetes</taxon>
        <taxon>Streptosporangiales</taxon>
        <taxon>Streptosporangiaceae</taxon>
        <taxon>Microtetraspora</taxon>
    </lineage>
</organism>
<protein>
    <submittedName>
        <fullName evidence="1">Uncharacterized protein</fullName>
    </submittedName>
</protein>
<name>A0ABW6VIA0_MICFU</name>
<evidence type="ECO:0000313" key="2">
    <source>
        <dbReference type="Proteomes" id="UP001602119"/>
    </source>
</evidence>
<proteinExistence type="predicted"/>
<gene>
    <name evidence="1" type="ORF">ACFY05_40235</name>
</gene>
<evidence type="ECO:0000313" key="1">
    <source>
        <dbReference type="EMBL" id="MFF4779067.1"/>
    </source>
</evidence>
<keyword evidence="2" id="KW-1185">Reference proteome</keyword>
<dbReference type="Proteomes" id="UP001602119">
    <property type="component" value="Unassembled WGS sequence"/>
</dbReference>
<reference evidence="1 2" key="1">
    <citation type="submission" date="2024-10" db="EMBL/GenBank/DDBJ databases">
        <title>The Natural Products Discovery Center: Release of the First 8490 Sequenced Strains for Exploring Actinobacteria Biosynthetic Diversity.</title>
        <authorList>
            <person name="Kalkreuter E."/>
            <person name="Kautsar S.A."/>
            <person name="Yang D."/>
            <person name="Bader C.D."/>
            <person name="Teijaro C.N."/>
            <person name="Fluegel L."/>
            <person name="Davis C.M."/>
            <person name="Simpson J.R."/>
            <person name="Lauterbach L."/>
            <person name="Steele A.D."/>
            <person name="Gui C."/>
            <person name="Meng S."/>
            <person name="Li G."/>
            <person name="Viehrig K."/>
            <person name="Ye F."/>
            <person name="Su P."/>
            <person name="Kiefer A.F."/>
            <person name="Nichols A."/>
            <person name="Cepeda A.J."/>
            <person name="Yan W."/>
            <person name="Fan B."/>
            <person name="Jiang Y."/>
            <person name="Adhikari A."/>
            <person name="Zheng C.-J."/>
            <person name="Schuster L."/>
            <person name="Cowan T.M."/>
            <person name="Smanski M.J."/>
            <person name="Chevrette M.G."/>
            <person name="De Carvalho L.P.S."/>
            <person name="Shen B."/>
        </authorList>
    </citation>
    <scope>NUCLEOTIDE SEQUENCE [LARGE SCALE GENOMIC DNA]</scope>
    <source>
        <strain evidence="1 2">NPDC001281</strain>
    </source>
</reference>
<sequence length="60" mass="6128">MTPPTEKLNADPALDAISIHRTDPAHTSVEVPMLCLATVTMTTTVGIDAVGGGTEPLVVA</sequence>
<dbReference type="EMBL" id="JBIAXI010000042">
    <property type="protein sequence ID" value="MFF4779067.1"/>
    <property type="molecule type" value="Genomic_DNA"/>
</dbReference>
<dbReference type="RefSeq" id="WP_387347742.1">
    <property type="nucleotide sequence ID" value="NZ_JBIAXI010000042.1"/>
</dbReference>
<comment type="caution">
    <text evidence="1">The sequence shown here is derived from an EMBL/GenBank/DDBJ whole genome shotgun (WGS) entry which is preliminary data.</text>
</comment>
<accession>A0ABW6VIA0</accession>